<evidence type="ECO:0000256" key="7">
    <source>
        <dbReference type="SAM" id="Phobius"/>
    </source>
</evidence>
<reference evidence="8 9" key="1">
    <citation type="submission" date="2024-01" db="EMBL/GenBank/DDBJ databases">
        <title>Genome assemblies of Stephania.</title>
        <authorList>
            <person name="Yang L."/>
        </authorList>
    </citation>
    <scope>NUCLEOTIDE SEQUENCE [LARGE SCALE GENOMIC DNA]</scope>
    <source>
        <strain evidence="8">YNDBR</strain>
        <tissue evidence="8">Leaf</tissue>
    </source>
</reference>
<evidence type="ECO:0000256" key="3">
    <source>
        <dbReference type="ARBA" id="ARBA00022692"/>
    </source>
</evidence>
<feature type="region of interest" description="Disordered" evidence="6">
    <location>
        <begin position="1"/>
        <end position="22"/>
    </location>
</feature>
<dbReference type="InterPro" id="IPR000109">
    <property type="entry name" value="POT_fam"/>
</dbReference>
<organism evidence="8 9">
    <name type="scientific">Stephania yunnanensis</name>
    <dbReference type="NCBI Taxonomy" id="152371"/>
    <lineage>
        <taxon>Eukaryota</taxon>
        <taxon>Viridiplantae</taxon>
        <taxon>Streptophyta</taxon>
        <taxon>Embryophyta</taxon>
        <taxon>Tracheophyta</taxon>
        <taxon>Spermatophyta</taxon>
        <taxon>Magnoliopsida</taxon>
        <taxon>Ranunculales</taxon>
        <taxon>Menispermaceae</taxon>
        <taxon>Menispermoideae</taxon>
        <taxon>Cissampelideae</taxon>
        <taxon>Stephania</taxon>
    </lineage>
</organism>
<dbReference type="Proteomes" id="UP001420932">
    <property type="component" value="Unassembled WGS sequence"/>
</dbReference>
<comment type="similarity">
    <text evidence="2">Belongs to the major facilitator superfamily. Proton-dependent oligopeptide transporter (POT/PTR) (TC 2.A.17) family.</text>
</comment>
<evidence type="ECO:0000313" key="9">
    <source>
        <dbReference type="Proteomes" id="UP001420932"/>
    </source>
</evidence>
<dbReference type="Pfam" id="PF00854">
    <property type="entry name" value="PTR2"/>
    <property type="match status" value="1"/>
</dbReference>
<gene>
    <name evidence="8" type="ORF">Syun_025980</name>
</gene>
<accession>A0AAP0ESP2</accession>
<dbReference type="GO" id="GO:0016020">
    <property type="term" value="C:membrane"/>
    <property type="evidence" value="ECO:0007669"/>
    <property type="project" value="UniProtKB-SubCell"/>
</dbReference>
<feature type="transmembrane region" description="Helical" evidence="7">
    <location>
        <begin position="99"/>
        <end position="120"/>
    </location>
</feature>
<feature type="transmembrane region" description="Helical" evidence="7">
    <location>
        <begin position="74"/>
        <end position="92"/>
    </location>
</feature>
<feature type="transmembrane region" description="Helical" evidence="7">
    <location>
        <begin position="370"/>
        <end position="391"/>
    </location>
</feature>
<comment type="caution">
    <text evidence="8">The sequence shown here is derived from an EMBL/GenBank/DDBJ whole genome shotgun (WGS) entry which is preliminary data.</text>
</comment>
<feature type="transmembrane region" description="Helical" evidence="7">
    <location>
        <begin position="140"/>
        <end position="164"/>
    </location>
</feature>
<dbReference type="InterPro" id="IPR036259">
    <property type="entry name" value="MFS_trans_sf"/>
</dbReference>
<name>A0AAP0ESP2_9MAGN</name>
<proteinExistence type="inferred from homology"/>
<evidence type="ECO:0008006" key="10">
    <source>
        <dbReference type="Google" id="ProtNLM"/>
    </source>
</evidence>
<comment type="subcellular location">
    <subcellularLocation>
        <location evidence="1">Membrane</location>
        <topology evidence="1">Multi-pass membrane protein</topology>
    </subcellularLocation>
</comment>
<keyword evidence="5 7" id="KW-0472">Membrane</keyword>
<evidence type="ECO:0000256" key="5">
    <source>
        <dbReference type="ARBA" id="ARBA00023136"/>
    </source>
</evidence>
<feature type="transmembrane region" description="Helical" evidence="7">
    <location>
        <begin position="331"/>
        <end position="350"/>
    </location>
</feature>
<dbReference type="GO" id="GO:0022857">
    <property type="term" value="F:transmembrane transporter activity"/>
    <property type="evidence" value="ECO:0007669"/>
    <property type="project" value="InterPro"/>
</dbReference>
<protein>
    <recommendedName>
        <fullName evidence="10">Protein NRT1/ PTR FAMILY 1.2-like</fullName>
    </recommendedName>
</protein>
<dbReference type="CDD" id="cd17416">
    <property type="entry name" value="MFS_NPF1_2"/>
    <property type="match status" value="1"/>
</dbReference>
<evidence type="ECO:0000256" key="2">
    <source>
        <dbReference type="ARBA" id="ARBA00005982"/>
    </source>
</evidence>
<feature type="transmembrane region" description="Helical" evidence="7">
    <location>
        <begin position="216"/>
        <end position="236"/>
    </location>
</feature>
<feature type="transmembrane region" description="Helical" evidence="7">
    <location>
        <begin position="538"/>
        <end position="561"/>
    </location>
</feature>
<keyword evidence="9" id="KW-1185">Reference proteome</keyword>
<dbReference type="EMBL" id="JBBNAF010000011">
    <property type="protein sequence ID" value="KAK9098935.1"/>
    <property type="molecule type" value="Genomic_DNA"/>
</dbReference>
<evidence type="ECO:0000313" key="8">
    <source>
        <dbReference type="EMBL" id="KAK9098935.1"/>
    </source>
</evidence>
<evidence type="ECO:0000256" key="6">
    <source>
        <dbReference type="SAM" id="MobiDB-lite"/>
    </source>
</evidence>
<feature type="transmembrane region" description="Helical" evidence="7">
    <location>
        <begin position="412"/>
        <end position="429"/>
    </location>
</feature>
<dbReference type="AlphaFoldDB" id="A0AAP0ESP2"/>
<dbReference type="PANTHER" id="PTHR11654">
    <property type="entry name" value="OLIGOPEPTIDE TRANSPORTER-RELATED"/>
    <property type="match status" value="1"/>
</dbReference>
<sequence>MEDHSLAETGTEKMSGTTMNKHESSRLKGGLITMPFIIANEAFEKVASFGLLNNMIIYLITGYNMGYAKGANVLFLWSAVSNFMPILGAFISDSYLGRFLVITLGSVSSLAGMVLLWLTAMLPSAKPNPGEHPSHAQLCLLFGSFVLMSIGAGGIRPCSLAFGADQFNKEDNPNNTRVLQSFFNWYYASVGVSIMIAVTLIVYIQDKFGWKVGFGVPAALMLLSTFSFLLGFPLYVRVMTYQSLLTTCAQVVVAASKNRGLKLPSNVGEGWFHQDKDSKIIVVPSEKLRFLNKACIIRNRDKELDSDGSALDPWRLCTVTQVEDLKSVIRVLPIWSTGIMIAVTISQVAFPVLQAKTMNRHLTSKFQIPAGSFSVFGILTLTIWVAIYDRILVPIIAKYTGRTRGLTNKQRMGTGLVISCMALTASALVENARRTRAIREGLIDNPVAVVDMSAMWLIIQHCLTGLAEAFNAIGQIEFYYSQLPKTMGSIAVALFTLGMAVGNLVGSLIVSVLDEVTKKGGRESWVTNNLNRGRYDNYYWVLAILCALNFVYFLGCCWLYGDEDDELLPVLTKAPNEGYEVEEKDLEK</sequence>
<feature type="transmembrane region" description="Helical" evidence="7">
    <location>
        <begin position="490"/>
        <end position="513"/>
    </location>
</feature>
<feature type="transmembrane region" description="Helical" evidence="7">
    <location>
        <begin position="185"/>
        <end position="204"/>
    </location>
</feature>
<keyword evidence="4 7" id="KW-1133">Transmembrane helix</keyword>
<evidence type="ECO:0000256" key="1">
    <source>
        <dbReference type="ARBA" id="ARBA00004141"/>
    </source>
</evidence>
<keyword evidence="3 7" id="KW-0812">Transmembrane</keyword>
<dbReference type="Gene3D" id="1.20.1250.20">
    <property type="entry name" value="MFS general substrate transporter like domains"/>
    <property type="match status" value="1"/>
</dbReference>
<dbReference type="SUPFAM" id="SSF103473">
    <property type="entry name" value="MFS general substrate transporter"/>
    <property type="match status" value="1"/>
</dbReference>
<evidence type="ECO:0000256" key="4">
    <source>
        <dbReference type="ARBA" id="ARBA00022989"/>
    </source>
</evidence>
<feature type="transmembrane region" description="Helical" evidence="7">
    <location>
        <begin position="46"/>
        <end position="68"/>
    </location>
</feature>